<protein>
    <recommendedName>
        <fullName evidence="2">Alpha-macroglobulin-like TED domain-containing protein</fullName>
    </recommendedName>
</protein>
<dbReference type="AlphaFoldDB" id="X1LS52"/>
<evidence type="ECO:0000313" key="1">
    <source>
        <dbReference type="EMBL" id="GAI21918.1"/>
    </source>
</evidence>
<dbReference type="EMBL" id="BARV01014680">
    <property type="protein sequence ID" value="GAI21918.1"/>
    <property type="molecule type" value="Genomic_DNA"/>
</dbReference>
<reference evidence="1" key="1">
    <citation type="journal article" date="2014" name="Front. Microbiol.">
        <title>High frequency of phylogenetically diverse reductive dehalogenase-homologous genes in deep subseafloor sedimentary metagenomes.</title>
        <authorList>
            <person name="Kawai M."/>
            <person name="Futagami T."/>
            <person name="Toyoda A."/>
            <person name="Takaki Y."/>
            <person name="Nishi S."/>
            <person name="Hori S."/>
            <person name="Arai W."/>
            <person name="Tsubouchi T."/>
            <person name="Morono Y."/>
            <person name="Uchiyama I."/>
            <person name="Ito T."/>
            <person name="Fujiyama A."/>
            <person name="Inagaki F."/>
            <person name="Takami H."/>
        </authorList>
    </citation>
    <scope>NUCLEOTIDE SEQUENCE</scope>
    <source>
        <strain evidence="1">Expedition CK06-06</strain>
    </source>
</reference>
<name>X1LS52_9ZZZZ</name>
<organism evidence="1">
    <name type="scientific">marine sediment metagenome</name>
    <dbReference type="NCBI Taxonomy" id="412755"/>
    <lineage>
        <taxon>unclassified sequences</taxon>
        <taxon>metagenomes</taxon>
        <taxon>ecological metagenomes</taxon>
    </lineage>
</organism>
<gene>
    <name evidence="1" type="ORF">S06H3_25497</name>
</gene>
<sequence>MRGSFVYAVLLLDVGDKQYTQRAFDVIEKTISIQDQEPNSKSCGVWPYYMEEPLATKKAPIDYNWADFNAVSLLDVWMGHQKEIPDALKPIIKNSIILAAKAVQKRNCQPGYTNIAIMGTYVTYMVSHLFDLQEMKDYAQKRLKTFYDYTLDKGGFSEYNSPTYTIVALDELDRMKRHIVEPSAKQMIDSLYSIGWEMIARHYHQPTGQWAGPHSRSYSSLVRPSFYAILKEGSNGKIVTGIEEKRRDVKIKHQIPEYLLHYFLSPEYPRTENDVFEKVEPQVIGTCY</sequence>
<dbReference type="PANTHER" id="PTHR40616">
    <property type="entry name" value="LINALOOL DEHYDRATASE_ISOMERASE DOMAIN-CONTAINING PROTEIN"/>
    <property type="match status" value="1"/>
</dbReference>
<accession>X1LS52</accession>
<evidence type="ECO:0008006" key="2">
    <source>
        <dbReference type="Google" id="ProtNLM"/>
    </source>
</evidence>
<comment type="caution">
    <text evidence="1">The sequence shown here is derived from an EMBL/GenBank/DDBJ whole genome shotgun (WGS) entry which is preliminary data.</text>
</comment>
<feature type="non-terminal residue" evidence="1">
    <location>
        <position position="288"/>
    </location>
</feature>
<proteinExistence type="predicted"/>
<dbReference type="PANTHER" id="PTHR40616:SF1">
    <property type="entry name" value="LINALOOL DEHYDRATASE_ISOMERASE DOMAIN-CONTAINING PROTEIN"/>
    <property type="match status" value="1"/>
</dbReference>